<dbReference type="Proteomes" id="UP000236621">
    <property type="component" value="Unassembled WGS sequence"/>
</dbReference>
<keyword evidence="4" id="KW-1185">Reference proteome</keyword>
<dbReference type="PANTHER" id="PTHR34062">
    <property type="entry name" value="OXIDOREDUCTASE 21 KDA SUBUNIT, PUTATIVE (AFU_ORTHOLOGUE AFUA_4G04750)-RELATED"/>
    <property type="match status" value="1"/>
</dbReference>
<organism evidence="3 4">
    <name type="scientific">Tolypocladium capitatum</name>
    <dbReference type="NCBI Taxonomy" id="45235"/>
    <lineage>
        <taxon>Eukaryota</taxon>
        <taxon>Fungi</taxon>
        <taxon>Dikarya</taxon>
        <taxon>Ascomycota</taxon>
        <taxon>Pezizomycotina</taxon>
        <taxon>Sordariomycetes</taxon>
        <taxon>Hypocreomycetidae</taxon>
        <taxon>Hypocreales</taxon>
        <taxon>Ophiocordycipitaceae</taxon>
        <taxon>Tolypocladium</taxon>
    </lineage>
</organism>
<keyword evidence="3" id="KW-0830">Ubiquinone</keyword>
<dbReference type="InterPro" id="IPR053229">
    <property type="entry name" value="NADH-Q_oxidrdct_subunit"/>
</dbReference>
<dbReference type="InterPro" id="IPR019721">
    <property type="entry name" value="NADH-UbQ_OxRdtase_su21_N"/>
</dbReference>
<accession>A0A2K3QG86</accession>
<reference evidence="3 4" key="1">
    <citation type="submission" date="2017-08" db="EMBL/GenBank/DDBJ databases">
        <title>Harnessing the power of phylogenomics to disentangle the directionality and signatures of interkingdom host jumping in the parasitic fungal genus Tolypocladium.</title>
        <authorList>
            <person name="Quandt C.A."/>
            <person name="Patterson W."/>
            <person name="Spatafora J.W."/>
        </authorList>
    </citation>
    <scope>NUCLEOTIDE SEQUENCE [LARGE SCALE GENOMIC DNA]</scope>
    <source>
        <strain evidence="3 4">CBS 113982</strain>
    </source>
</reference>
<protein>
    <submittedName>
        <fullName evidence="3">NADH-ubiquinone oxidoreductase 20.9 kDa subunit</fullName>
    </submittedName>
</protein>
<comment type="caution">
    <text evidence="3">The sequence shown here is derived from an EMBL/GenBank/DDBJ whole genome shotgun (WGS) entry which is preliminary data.</text>
</comment>
<evidence type="ECO:0000313" key="3">
    <source>
        <dbReference type="EMBL" id="PNY26568.1"/>
    </source>
</evidence>
<dbReference type="PANTHER" id="PTHR34062:SF1">
    <property type="entry name" value="NADH-UBIQUINONE OXIDOREDUCTASE 21KDA SUBUNIT N-TERMINAL DOMAIN-CONTAINING PROTEIN"/>
    <property type="match status" value="1"/>
</dbReference>
<dbReference type="AlphaFoldDB" id="A0A2K3QG86"/>
<evidence type="ECO:0000259" key="2">
    <source>
        <dbReference type="Pfam" id="PF12853"/>
    </source>
</evidence>
<dbReference type="Pfam" id="PF12853">
    <property type="entry name" value="NADH_u_ox_C"/>
    <property type="match status" value="1"/>
</dbReference>
<dbReference type="OrthoDB" id="196140at2759"/>
<name>A0A2K3QG86_9HYPO</name>
<sequence>MWTGAAVVSLCLCDESIQVILVIRDGRASASRHSSCGRSVVKIIVKIIVIIGYVSGPHRRLRSGGLLTCLRCVAPGFLGFTQQQQFLLFALARPRLGLVDPLGARGHDELLVSRLFDHGEGVVEIGLGEEVVEPELVEGEQARRVGELVALTLEAEVMGGARAQPGDASRAEEAHLVELDAGHAGAPLHGDLLVDSETRVGLLALLGRGGGGWGGEGVVGEVVDVVVVEAVVAGWGVPGGYCGWHLAKYSCQIVRIAAWRAVIDCGWARVVIMMLCTKYLEARRCSNASMGGGRVWSKSRDGIERSAGRVAAAPWPKPLRSRARRPTSGRARSCRRTIRHFKRVVGYARTSDYVAGGAAAAFAPTALYTLEKFAPSYVGKGGFAKAMRLAGFVGLAGGFLYFYQRSCLRFYGATENAREVQMDMREMVAKVKAGEPLYGESKLSPYLQGVAARQSRYSALFFSTVPWFNFVNHGQHGVDTAKYFQQAERELEAERTGKSS</sequence>
<dbReference type="EMBL" id="NRSZ01000533">
    <property type="protein sequence ID" value="PNY26568.1"/>
    <property type="molecule type" value="Genomic_DNA"/>
</dbReference>
<feature type="domain" description="NADH-ubiquinone oxidoreductase 21kDa subunit C-terminal fungi" evidence="2">
    <location>
        <begin position="424"/>
        <end position="499"/>
    </location>
</feature>
<gene>
    <name evidence="3" type="ORF">TCAP_03512</name>
</gene>
<evidence type="ECO:0000259" key="1">
    <source>
        <dbReference type="Pfam" id="PF10785"/>
    </source>
</evidence>
<feature type="domain" description="NADH-ubiquinone oxidoreductase 21kDa subunit N-terminal" evidence="1">
    <location>
        <begin position="340"/>
        <end position="415"/>
    </location>
</feature>
<proteinExistence type="predicted"/>
<evidence type="ECO:0000313" key="4">
    <source>
        <dbReference type="Proteomes" id="UP000236621"/>
    </source>
</evidence>
<dbReference type="Pfam" id="PF10785">
    <property type="entry name" value="NADH-u_ox-rdase"/>
    <property type="match status" value="1"/>
</dbReference>
<dbReference type="InterPro" id="IPR024549">
    <property type="entry name" value="NADH-UbQ_OxRdtase_su21_C_fun"/>
</dbReference>